<dbReference type="Proteomes" id="UP000782554">
    <property type="component" value="Unassembled WGS sequence"/>
</dbReference>
<accession>A0ABS7JTD9</accession>
<proteinExistence type="predicted"/>
<dbReference type="PANTHER" id="PTHR43680">
    <property type="entry name" value="NITRATE REDUCTASE MOLYBDENUM COFACTOR ASSEMBLY CHAPERONE"/>
    <property type="match status" value="1"/>
</dbReference>
<organism evidence="2 3">
    <name type="scientific">Qipengyuania mesophila</name>
    <dbReference type="NCBI Taxonomy" id="2867246"/>
    <lineage>
        <taxon>Bacteria</taxon>
        <taxon>Pseudomonadati</taxon>
        <taxon>Pseudomonadota</taxon>
        <taxon>Alphaproteobacteria</taxon>
        <taxon>Sphingomonadales</taxon>
        <taxon>Erythrobacteraceae</taxon>
        <taxon>Qipengyuania</taxon>
    </lineage>
</organism>
<dbReference type="PANTHER" id="PTHR43680:SF2">
    <property type="entry name" value="NITRATE REDUCTASE MOLYBDENUM COFACTOR ASSEMBLY CHAPERONE NARJ"/>
    <property type="match status" value="1"/>
</dbReference>
<comment type="caution">
    <text evidence="2">The sequence shown here is derived from an EMBL/GenBank/DDBJ whole genome shotgun (WGS) entry which is preliminary data.</text>
</comment>
<keyword evidence="1" id="KW-0534">Nitrate assimilation</keyword>
<dbReference type="InterPro" id="IPR003765">
    <property type="entry name" value="NO3_reductase_chaperone_NarJ"/>
</dbReference>
<keyword evidence="3" id="KW-1185">Reference proteome</keyword>
<evidence type="ECO:0000256" key="1">
    <source>
        <dbReference type="ARBA" id="ARBA00023063"/>
    </source>
</evidence>
<dbReference type="EMBL" id="JAIGNU010000001">
    <property type="protein sequence ID" value="MBX7500849.1"/>
    <property type="molecule type" value="Genomic_DNA"/>
</dbReference>
<dbReference type="InterPro" id="IPR020945">
    <property type="entry name" value="DMSO/NO3_reduct_chaperone"/>
</dbReference>
<dbReference type="Pfam" id="PF02613">
    <property type="entry name" value="Nitrate_red_del"/>
    <property type="match status" value="1"/>
</dbReference>
<dbReference type="SUPFAM" id="SSF89155">
    <property type="entry name" value="TorD-like"/>
    <property type="match status" value="1"/>
</dbReference>
<gene>
    <name evidence="2" type="primary">narJ</name>
    <name evidence="2" type="ORF">K3181_05290</name>
</gene>
<dbReference type="RefSeq" id="WP_221601575.1">
    <property type="nucleotide sequence ID" value="NZ_JAIGNU010000001.1"/>
</dbReference>
<name>A0ABS7JTD9_9SPHN</name>
<evidence type="ECO:0000313" key="2">
    <source>
        <dbReference type="EMBL" id="MBX7500849.1"/>
    </source>
</evidence>
<dbReference type="InterPro" id="IPR036411">
    <property type="entry name" value="TorD-like_sf"/>
</dbReference>
<evidence type="ECO:0000313" key="3">
    <source>
        <dbReference type="Proteomes" id="UP000782554"/>
    </source>
</evidence>
<dbReference type="NCBIfam" id="TIGR00684">
    <property type="entry name" value="narJ"/>
    <property type="match status" value="1"/>
</dbReference>
<protein>
    <submittedName>
        <fullName evidence="2">Nitrate reductase molybdenum cofactor assembly chaperone</fullName>
    </submittedName>
</protein>
<sequence length="233" mass="25507">MDSLHLLSLLLQYPTLELAGALGELRDRLAADKTLPADTAERLAPLIDRLSAQDIYAAQETYVELFDRGRALSLHLFEHVHGESRDRGQAMVDLRERYVAAGLDSVANELPDYLPLFLDYCSTLPEAAARAMLAEPGLVLVALASRLADRGSDYAPVLALLCDIAGVEMDEEAANSLPPPEDPETLAELDAEWEEEEIRFTSELPDPGAACPQASAMLRRMIEDHIPAGSERN</sequence>
<reference evidence="2 3" key="1">
    <citation type="submission" date="2021-08" db="EMBL/GenBank/DDBJ databases">
        <title>Comparative Genomics Analysis of the Genus Qipengyuania Reveals Extensive Genetic Diversity and Metabolic Versatility, Including the Description of Fifteen Novel Species.</title>
        <authorList>
            <person name="Liu Y."/>
        </authorList>
    </citation>
    <scope>NUCLEOTIDE SEQUENCE [LARGE SCALE GENOMIC DNA]</scope>
    <source>
        <strain evidence="2 3">YG27</strain>
    </source>
</reference>
<dbReference type="Gene3D" id="1.10.3480.10">
    <property type="entry name" value="TorD-like"/>
    <property type="match status" value="1"/>
</dbReference>